<organism evidence="2 3">
    <name type="scientific">Tegillarca granosa</name>
    <name type="common">Malaysian cockle</name>
    <name type="synonym">Anadara granosa</name>
    <dbReference type="NCBI Taxonomy" id="220873"/>
    <lineage>
        <taxon>Eukaryota</taxon>
        <taxon>Metazoa</taxon>
        <taxon>Spiralia</taxon>
        <taxon>Lophotrochozoa</taxon>
        <taxon>Mollusca</taxon>
        <taxon>Bivalvia</taxon>
        <taxon>Autobranchia</taxon>
        <taxon>Pteriomorphia</taxon>
        <taxon>Arcoida</taxon>
        <taxon>Arcoidea</taxon>
        <taxon>Arcidae</taxon>
        <taxon>Tegillarca</taxon>
    </lineage>
</organism>
<protein>
    <submittedName>
        <fullName evidence="2">Uncharacterized protein</fullName>
    </submittedName>
</protein>
<evidence type="ECO:0000256" key="1">
    <source>
        <dbReference type="SAM" id="MobiDB-lite"/>
    </source>
</evidence>
<evidence type="ECO:0000313" key="2">
    <source>
        <dbReference type="EMBL" id="KAJ8316999.1"/>
    </source>
</evidence>
<gene>
    <name evidence="2" type="ORF">KUTeg_004903</name>
</gene>
<dbReference type="Proteomes" id="UP001217089">
    <property type="component" value="Unassembled WGS sequence"/>
</dbReference>
<reference evidence="2 3" key="1">
    <citation type="submission" date="2022-12" db="EMBL/GenBank/DDBJ databases">
        <title>Chromosome-level genome of Tegillarca granosa.</title>
        <authorList>
            <person name="Kim J."/>
        </authorList>
    </citation>
    <scope>NUCLEOTIDE SEQUENCE [LARGE SCALE GENOMIC DNA]</scope>
    <source>
        <strain evidence="2">Teg-2019</strain>
        <tissue evidence="2">Adductor muscle</tissue>
    </source>
</reference>
<comment type="caution">
    <text evidence="2">The sequence shown here is derived from an EMBL/GenBank/DDBJ whole genome shotgun (WGS) entry which is preliminary data.</text>
</comment>
<sequence>MCLQSIRSMATSFGGHSQRWKLKTLKRLPHKYKESKQVTSQTICNNLTKSGKTTPPEPFRAKLHPIN</sequence>
<keyword evidence="3" id="KW-1185">Reference proteome</keyword>
<accession>A0ABQ9FI86</accession>
<dbReference type="EMBL" id="JARBDR010000246">
    <property type="protein sequence ID" value="KAJ8316999.1"/>
    <property type="molecule type" value="Genomic_DNA"/>
</dbReference>
<feature type="region of interest" description="Disordered" evidence="1">
    <location>
        <begin position="46"/>
        <end position="67"/>
    </location>
</feature>
<name>A0ABQ9FI86_TEGGR</name>
<proteinExistence type="predicted"/>
<evidence type="ECO:0000313" key="3">
    <source>
        <dbReference type="Proteomes" id="UP001217089"/>
    </source>
</evidence>